<sequence length="97" mass="10824">MSTQETRAYKNRGSHDALESLDRPQTLGTDAEGAVHHHSAYDDRVVVVAADGAIERTFDLSERKLSAYVAFVDDKRGWESLHYAESFGEILREAIDA</sequence>
<gene>
    <name evidence="2" type="ORF">KM295_14345</name>
</gene>
<reference evidence="2" key="1">
    <citation type="journal article" date="2023" name="Front. Microbiol.">
        <title>Genomic-based phylogenetic and metabolic analyses of the genus Natronomonas, and description of Natronomonas aquatica sp. nov.</title>
        <authorList>
            <person name="Garcia-Roldan A."/>
            <person name="Duran-Viseras A."/>
            <person name="de la Haba R.R."/>
            <person name="Corral P."/>
            <person name="Sanchez-Porro C."/>
            <person name="Ventosa A."/>
        </authorList>
    </citation>
    <scope>NUCLEOTIDE SEQUENCE</scope>
    <source>
        <strain evidence="2">F2-12</strain>
    </source>
</reference>
<proteinExistence type="predicted"/>
<comment type="caution">
    <text evidence="2">The sequence shown here is derived from an EMBL/GenBank/DDBJ whole genome shotgun (WGS) entry which is preliminary data.</text>
</comment>
<evidence type="ECO:0000256" key="1">
    <source>
        <dbReference type="SAM" id="MobiDB-lite"/>
    </source>
</evidence>
<dbReference type="EMBL" id="JAHLKM010000030">
    <property type="protein sequence ID" value="MCQ4334636.1"/>
    <property type="molecule type" value="Genomic_DNA"/>
</dbReference>
<dbReference type="RefSeq" id="WP_256030702.1">
    <property type="nucleotide sequence ID" value="NZ_JAHLKM010000030.1"/>
</dbReference>
<evidence type="ECO:0000313" key="2">
    <source>
        <dbReference type="EMBL" id="MCQ4334636.1"/>
    </source>
</evidence>
<evidence type="ECO:0000313" key="3">
    <source>
        <dbReference type="Proteomes" id="UP001139494"/>
    </source>
</evidence>
<dbReference type="AlphaFoldDB" id="A0A9R1CWA8"/>
<dbReference type="Proteomes" id="UP001139494">
    <property type="component" value="Unassembled WGS sequence"/>
</dbReference>
<feature type="region of interest" description="Disordered" evidence="1">
    <location>
        <begin position="1"/>
        <end position="35"/>
    </location>
</feature>
<accession>A0A9R1CWA8</accession>
<feature type="compositionally biased region" description="Basic and acidic residues" evidence="1">
    <location>
        <begin position="13"/>
        <end position="22"/>
    </location>
</feature>
<keyword evidence="3" id="KW-1185">Reference proteome</keyword>
<organism evidence="2 3">
    <name type="scientific">Natronomonas aquatica</name>
    <dbReference type="NCBI Taxonomy" id="2841590"/>
    <lineage>
        <taxon>Archaea</taxon>
        <taxon>Methanobacteriati</taxon>
        <taxon>Methanobacteriota</taxon>
        <taxon>Stenosarchaea group</taxon>
        <taxon>Halobacteria</taxon>
        <taxon>Halobacteriales</taxon>
        <taxon>Natronomonadaceae</taxon>
        <taxon>Natronomonas</taxon>
    </lineage>
</organism>
<name>A0A9R1CWA8_9EURY</name>
<protein>
    <submittedName>
        <fullName evidence="2">Uncharacterized protein</fullName>
    </submittedName>
</protein>